<comment type="caution">
    <text evidence="1">The sequence shown here is derived from an EMBL/GenBank/DDBJ whole genome shotgun (WGS) entry which is preliminary data.</text>
</comment>
<gene>
    <name evidence="1" type="ORF">DPMN_078741</name>
</gene>
<dbReference type="Proteomes" id="UP000828390">
    <property type="component" value="Unassembled WGS sequence"/>
</dbReference>
<organism evidence="1 2">
    <name type="scientific">Dreissena polymorpha</name>
    <name type="common">Zebra mussel</name>
    <name type="synonym">Mytilus polymorpha</name>
    <dbReference type="NCBI Taxonomy" id="45954"/>
    <lineage>
        <taxon>Eukaryota</taxon>
        <taxon>Metazoa</taxon>
        <taxon>Spiralia</taxon>
        <taxon>Lophotrochozoa</taxon>
        <taxon>Mollusca</taxon>
        <taxon>Bivalvia</taxon>
        <taxon>Autobranchia</taxon>
        <taxon>Heteroconchia</taxon>
        <taxon>Euheterodonta</taxon>
        <taxon>Imparidentia</taxon>
        <taxon>Neoheterodontei</taxon>
        <taxon>Myida</taxon>
        <taxon>Dreissenoidea</taxon>
        <taxon>Dreissenidae</taxon>
        <taxon>Dreissena</taxon>
    </lineage>
</organism>
<proteinExistence type="predicted"/>
<accession>A0A9D4BPF4</accession>
<evidence type="ECO:0000313" key="1">
    <source>
        <dbReference type="EMBL" id="KAH3703699.1"/>
    </source>
</evidence>
<evidence type="ECO:0000313" key="2">
    <source>
        <dbReference type="Proteomes" id="UP000828390"/>
    </source>
</evidence>
<reference evidence="1" key="1">
    <citation type="journal article" date="2019" name="bioRxiv">
        <title>The Genome of the Zebra Mussel, Dreissena polymorpha: A Resource for Invasive Species Research.</title>
        <authorList>
            <person name="McCartney M.A."/>
            <person name="Auch B."/>
            <person name="Kono T."/>
            <person name="Mallez S."/>
            <person name="Zhang Y."/>
            <person name="Obille A."/>
            <person name="Becker A."/>
            <person name="Abrahante J.E."/>
            <person name="Garbe J."/>
            <person name="Badalamenti J.P."/>
            <person name="Herman A."/>
            <person name="Mangelson H."/>
            <person name="Liachko I."/>
            <person name="Sullivan S."/>
            <person name="Sone E.D."/>
            <person name="Koren S."/>
            <person name="Silverstein K.A.T."/>
            <person name="Beckman K.B."/>
            <person name="Gohl D.M."/>
        </authorList>
    </citation>
    <scope>NUCLEOTIDE SEQUENCE</scope>
    <source>
        <strain evidence="1">Duluth1</strain>
        <tissue evidence="1">Whole animal</tissue>
    </source>
</reference>
<dbReference type="AlphaFoldDB" id="A0A9D4BPF4"/>
<name>A0A9D4BPF4_DREPO</name>
<keyword evidence="2" id="KW-1185">Reference proteome</keyword>
<reference evidence="1" key="2">
    <citation type="submission" date="2020-11" db="EMBL/GenBank/DDBJ databases">
        <authorList>
            <person name="McCartney M.A."/>
            <person name="Auch B."/>
            <person name="Kono T."/>
            <person name="Mallez S."/>
            <person name="Becker A."/>
            <person name="Gohl D.M."/>
            <person name="Silverstein K.A.T."/>
            <person name="Koren S."/>
            <person name="Bechman K.B."/>
            <person name="Herman A."/>
            <person name="Abrahante J.E."/>
            <person name="Garbe J."/>
        </authorList>
    </citation>
    <scope>NUCLEOTIDE SEQUENCE</scope>
    <source>
        <strain evidence="1">Duluth1</strain>
        <tissue evidence="1">Whole animal</tissue>
    </source>
</reference>
<dbReference type="EMBL" id="JAIWYP010000015">
    <property type="protein sequence ID" value="KAH3703699.1"/>
    <property type="molecule type" value="Genomic_DNA"/>
</dbReference>
<sequence length="87" mass="9665">MIIFCGFERRPHDVHGDLTATLPLLFSTPSEHRTNAGLRRPLWFKVVDVGSRPEQFSATSLRSLGSLLRPSGVYGVLSATWVAVRTQ</sequence>
<protein>
    <submittedName>
        <fullName evidence="1">Uncharacterized protein</fullName>
    </submittedName>
</protein>